<dbReference type="AlphaFoldDB" id="A0A418NND7"/>
<reference evidence="2 3" key="1">
    <citation type="submission" date="2018-08" db="EMBL/GenBank/DDBJ databases">
        <title>Erythrobacter zhengii sp.nov., a bacterium isolated from deep-sea sediment.</title>
        <authorList>
            <person name="Fang C."/>
            <person name="Wu Y.-H."/>
            <person name="Sun C."/>
            <person name="Wang H."/>
            <person name="Cheng H."/>
            <person name="Meng F.-X."/>
            <person name="Wang C.-S."/>
            <person name="Xu X.-W."/>
        </authorList>
    </citation>
    <scope>NUCLEOTIDE SEQUENCE [LARGE SCALE GENOMIC DNA]</scope>
    <source>
        <strain evidence="2 3">V18</strain>
    </source>
</reference>
<proteinExistence type="predicted"/>
<dbReference type="EMBL" id="QXFL01000010">
    <property type="protein sequence ID" value="RIV83377.1"/>
    <property type="molecule type" value="Genomic_DNA"/>
</dbReference>
<protein>
    <submittedName>
        <fullName evidence="2">Uncharacterized protein</fullName>
    </submittedName>
</protein>
<organism evidence="2 3">
    <name type="scientific">Aurantiacibacter zhengii</name>
    <dbReference type="NCBI Taxonomy" id="2307003"/>
    <lineage>
        <taxon>Bacteria</taxon>
        <taxon>Pseudomonadati</taxon>
        <taxon>Pseudomonadota</taxon>
        <taxon>Alphaproteobacteria</taxon>
        <taxon>Sphingomonadales</taxon>
        <taxon>Erythrobacteraceae</taxon>
        <taxon>Aurantiacibacter</taxon>
    </lineage>
</organism>
<sequence>MSSCSYAYDLLAVMIDGQLAFVVDTSSDYQPDCLNSIDVQADDDGPPASPAPGDDRRLVENGNVYWWDYRDVRSCEDGFPIFYGRPLTGPRAENIGYVSAKPLKTGVVYSVGTSGEGAYGFGWFQILPNGEIKNYQSDPTPPLRDDEGYLVEGRSDTSS</sequence>
<name>A0A418NND7_9SPHN</name>
<feature type="region of interest" description="Disordered" evidence="1">
    <location>
        <begin position="135"/>
        <end position="159"/>
    </location>
</feature>
<keyword evidence="3" id="KW-1185">Reference proteome</keyword>
<comment type="caution">
    <text evidence="2">The sequence shown here is derived from an EMBL/GenBank/DDBJ whole genome shotgun (WGS) entry which is preliminary data.</text>
</comment>
<dbReference type="Proteomes" id="UP000286576">
    <property type="component" value="Unassembled WGS sequence"/>
</dbReference>
<gene>
    <name evidence="2" type="ORF">D2V07_16645</name>
</gene>
<evidence type="ECO:0000313" key="3">
    <source>
        <dbReference type="Proteomes" id="UP000286576"/>
    </source>
</evidence>
<accession>A0A418NND7</accession>
<evidence type="ECO:0000313" key="2">
    <source>
        <dbReference type="EMBL" id="RIV83377.1"/>
    </source>
</evidence>
<evidence type="ECO:0000256" key="1">
    <source>
        <dbReference type="SAM" id="MobiDB-lite"/>
    </source>
</evidence>